<name>A0A0B8P602_9VIBR</name>
<gene>
    <name evidence="2" type="ORF">JCM19231_3345</name>
</gene>
<dbReference type="PANTHER" id="PTHR48080">
    <property type="entry name" value="D-GALACTONATE DEHYDRATASE-RELATED"/>
    <property type="match status" value="1"/>
</dbReference>
<keyword evidence="2" id="KW-0456">Lyase</keyword>
<proteinExistence type="predicted"/>
<keyword evidence="3" id="KW-1185">Reference proteome</keyword>
<dbReference type="Proteomes" id="UP000031671">
    <property type="component" value="Unassembled WGS sequence"/>
</dbReference>
<evidence type="ECO:0000313" key="3">
    <source>
        <dbReference type="Proteomes" id="UP000031671"/>
    </source>
</evidence>
<dbReference type="SUPFAM" id="SSF51604">
    <property type="entry name" value="Enolase C-terminal domain-like"/>
    <property type="match status" value="1"/>
</dbReference>
<dbReference type="InterPro" id="IPR029065">
    <property type="entry name" value="Enolase_C-like"/>
</dbReference>
<dbReference type="AlphaFoldDB" id="A0A0B8P602"/>
<dbReference type="Pfam" id="PF13378">
    <property type="entry name" value="MR_MLE_C"/>
    <property type="match status" value="1"/>
</dbReference>
<dbReference type="InterPro" id="IPR034593">
    <property type="entry name" value="DgoD-like"/>
</dbReference>
<evidence type="ECO:0000313" key="2">
    <source>
        <dbReference type="EMBL" id="GAM58359.1"/>
    </source>
</evidence>
<comment type="caution">
    <text evidence="2">The sequence shown here is derived from an EMBL/GenBank/DDBJ whole genome shotgun (WGS) entry which is preliminary data.</text>
</comment>
<dbReference type="EMBL" id="BBRZ01000084">
    <property type="protein sequence ID" value="GAM58359.1"/>
    <property type="molecule type" value="Genomic_DNA"/>
</dbReference>
<sequence>MPYIERGIFQYNRLDICNVGGFTEAMKVAGWSETHYIDLMLHNPLGPICTAASVHFAAAIPNFDSLESRISPIENLGFDNPELFPVQPKLAGNYYEIPEVPGLGVEVNEEMLKNAVIADWECGHLTREDGSVQNW</sequence>
<dbReference type="EC" id="4.2.1.6" evidence="2"/>
<dbReference type="GO" id="GO:0008869">
    <property type="term" value="F:galactonate dehydratase activity"/>
    <property type="evidence" value="ECO:0007669"/>
    <property type="project" value="UniProtKB-EC"/>
</dbReference>
<evidence type="ECO:0000259" key="1">
    <source>
        <dbReference type="Pfam" id="PF13378"/>
    </source>
</evidence>
<reference evidence="2 3" key="1">
    <citation type="submission" date="2015-01" db="EMBL/GenBank/DDBJ databases">
        <title>Vibrio sp. C1 JCM 19231 whole genome shotgun sequence.</title>
        <authorList>
            <person name="Sawabe T."/>
            <person name="Meirelles P."/>
            <person name="Feng G."/>
            <person name="Sayaka M."/>
            <person name="Hattori M."/>
            <person name="Ohkuma M."/>
        </authorList>
    </citation>
    <scope>NUCLEOTIDE SEQUENCE [LARGE SCALE GENOMIC DNA]</scope>
    <source>
        <strain evidence="3">JCM 19231</strain>
    </source>
</reference>
<dbReference type="PANTHER" id="PTHR48080:SF2">
    <property type="entry name" value="D-GALACTONATE DEHYDRATASE"/>
    <property type="match status" value="1"/>
</dbReference>
<reference evidence="2 3" key="2">
    <citation type="submission" date="2015-01" db="EMBL/GenBank/DDBJ databases">
        <authorList>
            <consortium name="NBRP consortium"/>
            <person name="Sawabe T."/>
            <person name="Meirelles P."/>
            <person name="Feng G."/>
            <person name="Sayaka M."/>
            <person name="Hattori M."/>
            <person name="Ohkuma M."/>
        </authorList>
    </citation>
    <scope>NUCLEOTIDE SEQUENCE [LARGE SCALE GENOMIC DNA]</scope>
    <source>
        <strain evidence="3">JCM 19231</strain>
    </source>
</reference>
<accession>A0A0B8P602</accession>
<dbReference type="InterPro" id="IPR036849">
    <property type="entry name" value="Enolase-like_C_sf"/>
</dbReference>
<feature type="domain" description="Enolase C-terminal" evidence="1">
    <location>
        <begin position="2"/>
        <end position="110"/>
    </location>
</feature>
<organism evidence="2 3">
    <name type="scientific">Vibrio ishigakensis</name>
    <dbReference type="NCBI Taxonomy" id="1481914"/>
    <lineage>
        <taxon>Bacteria</taxon>
        <taxon>Pseudomonadati</taxon>
        <taxon>Pseudomonadota</taxon>
        <taxon>Gammaproteobacteria</taxon>
        <taxon>Vibrionales</taxon>
        <taxon>Vibrionaceae</taxon>
        <taxon>Vibrio</taxon>
    </lineage>
</organism>
<dbReference type="Gene3D" id="3.20.20.120">
    <property type="entry name" value="Enolase-like C-terminal domain"/>
    <property type="match status" value="1"/>
</dbReference>
<protein>
    <submittedName>
        <fullName evidence="2">Galactonate dehydratase</fullName>
        <ecNumber evidence="2">4.2.1.6</ecNumber>
    </submittedName>
</protein>